<evidence type="ECO:0000313" key="4">
    <source>
        <dbReference type="Proteomes" id="UP000199170"/>
    </source>
</evidence>
<keyword evidence="4" id="KW-1185">Reference proteome</keyword>
<name>A0A1H3JXX2_9EURY</name>
<dbReference type="InterPro" id="IPR036388">
    <property type="entry name" value="WH-like_DNA-bd_sf"/>
</dbReference>
<dbReference type="AlphaFoldDB" id="A0A1H3JXX2"/>
<dbReference type="EMBL" id="FNPB01000016">
    <property type="protein sequence ID" value="SDY44792.1"/>
    <property type="molecule type" value="Genomic_DNA"/>
</dbReference>
<dbReference type="InterPro" id="IPR036390">
    <property type="entry name" value="WH_DNA-bd_sf"/>
</dbReference>
<dbReference type="RefSeq" id="WP_089769316.1">
    <property type="nucleotide sequence ID" value="NZ_FNPB01000016.1"/>
</dbReference>
<dbReference type="Pfam" id="PF24218">
    <property type="entry name" value="DUF7437"/>
    <property type="match status" value="1"/>
</dbReference>
<dbReference type="Proteomes" id="UP000199170">
    <property type="component" value="Unassembled WGS sequence"/>
</dbReference>
<dbReference type="Gene3D" id="1.10.10.10">
    <property type="entry name" value="Winged helix-like DNA-binding domain superfamily/Winged helix DNA-binding domain"/>
    <property type="match status" value="1"/>
</dbReference>
<dbReference type="InterPro" id="IPR055860">
    <property type="entry name" value="DUF7437"/>
</dbReference>
<proteinExistence type="predicted"/>
<evidence type="ECO:0000259" key="1">
    <source>
        <dbReference type="Pfam" id="PF01978"/>
    </source>
</evidence>
<organism evidence="3 4">
    <name type="scientific">Halobellus clavatus</name>
    <dbReference type="NCBI Taxonomy" id="660517"/>
    <lineage>
        <taxon>Archaea</taxon>
        <taxon>Methanobacteriati</taxon>
        <taxon>Methanobacteriota</taxon>
        <taxon>Stenosarchaea group</taxon>
        <taxon>Halobacteria</taxon>
        <taxon>Halobacteriales</taxon>
        <taxon>Haloferacaceae</taxon>
        <taxon>Halobellus</taxon>
    </lineage>
</organism>
<feature type="domain" description="Transcription regulator TrmB N-terminal" evidence="1">
    <location>
        <begin position="30"/>
        <end position="82"/>
    </location>
</feature>
<dbReference type="SUPFAM" id="SSF46785">
    <property type="entry name" value="Winged helix' DNA-binding domain"/>
    <property type="match status" value="1"/>
</dbReference>
<reference evidence="4" key="1">
    <citation type="submission" date="2016-10" db="EMBL/GenBank/DDBJ databases">
        <authorList>
            <person name="Varghese N."/>
            <person name="Submissions S."/>
        </authorList>
    </citation>
    <scope>NUCLEOTIDE SEQUENCE [LARGE SCALE GENOMIC DNA]</scope>
    <source>
        <strain evidence="4">CGMCC 1.10118</strain>
    </source>
</reference>
<dbReference type="InterPro" id="IPR002831">
    <property type="entry name" value="Tscrpt_reg_TrmB_N"/>
</dbReference>
<sequence>MATREANGDTPLDTGGEAFELLENSRKAWIYTYIYHHPSTTIQSIVETLDLPQRTVYEYVEDLEAPGFIEQSNDGRPAEYTAREIDLKLVEGDAERRITPELVEAIARRIRDDDIDTYINRHGLDGLAVALEYAWEYVDGSVTHQIMAREQEISPLEAGVILDGLRPVVED</sequence>
<accession>A0A1H3JXX2</accession>
<protein>
    <submittedName>
        <fullName evidence="3">Sugar-specific transcriptional regulator TrmB</fullName>
    </submittedName>
</protein>
<evidence type="ECO:0000259" key="2">
    <source>
        <dbReference type="Pfam" id="PF24218"/>
    </source>
</evidence>
<dbReference type="OrthoDB" id="350231at2157"/>
<evidence type="ECO:0000313" key="3">
    <source>
        <dbReference type="EMBL" id="SDY44792.1"/>
    </source>
</evidence>
<dbReference type="Pfam" id="PF01978">
    <property type="entry name" value="TrmB"/>
    <property type="match status" value="1"/>
</dbReference>
<feature type="domain" description="DUF7437" evidence="2">
    <location>
        <begin position="110"/>
        <end position="171"/>
    </location>
</feature>
<gene>
    <name evidence="3" type="ORF">SAMN04487946_11623</name>
</gene>